<feature type="domain" description="Shikimate dehydrogenase substrate binding N-terminal" evidence="4">
    <location>
        <begin position="16"/>
        <end position="98"/>
    </location>
</feature>
<dbReference type="InterPro" id="IPR013708">
    <property type="entry name" value="Shikimate_DH-bd_N"/>
</dbReference>
<name>A0A1I5JE93_PARPN</name>
<sequence>MAQPLRIDGETAFFPIIGHPIGQVKSPASLSQIMADRGHNGMVVPIHVLPEDLPGWLAQAAAVQNCPGIVVTVPHKAPCLAFCSRVTARAQAAGAVNIMLRRDGGWVGDATDGQGYMDGIAAQGFDVAGKPALLVGTGGAGSAIAYEILARGASELALHDIDAARRDALIARLDAAFPGRVRIGGTDPRGFALVANATPLGMREGDPLPVEAGLLTAEQFVADVVTRPAIPPLIAAARATGCGTMPGSGMFEAQAVLLAELLMGVRQIALD</sequence>
<dbReference type="Gene3D" id="3.40.50.720">
    <property type="entry name" value="NAD(P)-binding Rossmann-like Domain"/>
    <property type="match status" value="1"/>
</dbReference>
<dbReference type="GO" id="GO:0009423">
    <property type="term" value="P:chorismate biosynthetic process"/>
    <property type="evidence" value="ECO:0007669"/>
    <property type="project" value="TreeGrafter"/>
</dbReference>
<evidence type="ECO:0000256" key="2">
    <source>
        <dbReference type="ARBA" id="ARBA00023002"/>
    </source>
</evidence>
<evidence type="ECO:0000313" key="7">
    <source>
        <dbReference type="EMBL" id="RKS44222.1"/>
    </source>
</evidence>
<reference evidence="6 10" key="3">
    <citation type="submission" date="2020-07" db="EMBL/GenBank/DDBJ databases">
        <title>The complete genome of Paracoccus pantotrophus ACCC 10489.</title>
        <authorList>
            <person name="Si Y."/>
        </authorList>
    </citation>
    <scope>NUCLEOTIDE SEQUENCE [LARGE SCALE GENOMIC DNA]</scope>
    <source>
        <strain evidence="6 10">ACCC10489</strain>
    </source>
</reference>
<dbReference type="GO" id="GO:0009073">
    <property type="term" value="P:aromatic amino acid family biosynthetic process"/>
    <property type="evidence" value="ECO:0007669"/>
    <property type="project" value="UniProtKB-KW"/>
</dbReference>
<dbReference type="SUPFAM" id="SSF53223">
    <property type="entry name" value="Aminoacid dehydrogenase-like, N-terminal domain"/>
    <property type="match status" value="1"/>
</dbReference>
<dbReference type="EMBL" id="CP044423">
    <property type="protein sequence ID" value="QFG35546.1"/>
    <property type="molecule type" value="Genomic_DNA"/>
</dbReference>
<dbReference type="CDD" id="cd01065">
    <property type="entry name" value="NAD_bind_Shikimate_DH"/>
    <property type="match status" value="1"/>
</dbReference>
<dbReference type="KEGG" id="ppan:ESD82_05075"/>
<dbReference type="InterPro" id="IPR036291">
    <property type="entry name" value="NAD(P)-bd_dom_sf"/>
</dbReference>
<accession>A0A1I5JE93</accession>
<dbReference type="AlphaFoldDB" id="A0A1I5JE93"/>
<dbReference type="GO" id="GO:0004764">
    <property type="term" value="F:shikimate 3-dehydrogenase (NADP+) activity"/>
    <property type="evidence" value="ECO:0007669"/>
    <property type="project" value="InterPro"/>
</dbReference>
<gene>
    <name evidence="7" type="ORF">BDE18_3061</name>
    <name evidence="5" type="ORF">ESD82_05075</name>
    <name evidence="6" type="ORF">HYQ43_06015</name>
</gene>
<evidence type="ECO:0000313" key="9">
    <source>
        <dbReference type="Proteomes" id="UP000326453"/>
    </source>
</evidence>
<dbReference type="OrthoDB" id="7873617at2"/>
<keyword evidence="8" id="KW-1185">Reference proteome</keyword>
<reference evidence="7 8" key="1">
    <citation type="submission" date="2018-10" db="EMBL/GenBank/DDBJ databases">
        <title>Genomic Encyclopedia of Archaeal and Bacterial Type Strains, Phase II (KMG-II): from individual species to whole genera.</title>
        <authorList>
            <person name="Goeker M."/>
        </authorList>
    </citation>
    <scope>NUCLEOTIDE SEQUENCE [LARGE SCALE GENOMIC DNA]</scope>
    <source>
        <strain evidence="8">ATCC 35512 / DSM 2944 / CIP 106514 / LMD 82.5 / NBRC 102493 / NCCB 82005 / GB17</strain>
        <strain evidence="7">DSM 2944</strain>
    </source>
</reference>
<evidence type="ECO:0000313" key="6">
    <source>
        <dbReference type="EMBL" id="QLH13814.1"/>
    </source>
</evidence>
<dbReference type="InterPro" id="IPR046346">
    <property type="entry name" value="Aminoacid_DH-like_N_sf"/>
</dbReference>
<evidence type="ECO:0000313" key="8">
    <source>
        <dbReference type="Proteomes" id="UP000273626"/>
    </source>
</evidence>
<dbReference type="GeneID" id="51369924"/>
<dbReference type="GO" id="GO:0019632">
    <property type="term" value="P:shikimate metabolic process"/>
    <property type="evidence" value="ECO:0007669"/>
    <property type="project" value="TreeGrafter"/>
</dbReference>
<dbReference type="Proteomes" id="UP000326453">
    <property type="component" value="Chromosome 2"/>
</dbReference>
<dbReference type="PANTHER" id="PTHR21089:SF1">
    <property type="entry name" value="BIFUNCTIONAL 3-DEHYDROQUINATE DEHYDRATASE_SHIKIMATE DEHYDROGENASE, CHLOROPLASTIC"/>
    <property type="match status" value="1"/>
</dbReference>
<keyword evidence="2" id="KW-0560">Oxidoreductase</keyword>
<dbReference type="EMBL" id="RBLI01000002">
    <property type="protein sequence ID" value="RKS44222.1"/>
    <property type="molecule type" value="Genomic_DNA"/>
</dbReference>
<evidence type="ECO:0000256" key="1">
    <source>
        <dbReference type="ARBA" id="ARBA00004871"/>
    </source>
</evidence>
<keyword evidence="3" id="KW-0057">Aromatic amino acid biosynthesis</keyword>
<reference evidence="5 9" key="2">
    <citation type="submission" date="2019-01" db="EMBL/GenBank/DDBJ databases">
        <title>Complete Genome Sequence and Annotation of the Paracoccus pantotrophus type strain DSM 2944.</title>
        <authorList>
            <person name="Bockwoldt J.A."/>
            <person name="Zimmermann M."/>
            <person name="Tiso T."/>
            <person name="Blank L.M."/>
        </authorList>
    </citation>
    <scope>NUCLEOTIDE SEQUENCE [LARGE SCALE GENOMIC DNA]</scope>
    <source>
        <strain evidence="5 9">DSM 2944</strain>
    </source>
</reference>
<dbReference type="Proteomes" id="UP000509322">
    <property type="component" value="Chromosome 1"/>
</dbReference>
<dbReference type="RefSeq" id="WP_024845233.1">
    <property type="nucleotide sequence ID" value="NZ_CP038206.1"/>
</dbReference>
<evidence type="ECO:0000259" key="4">
    <source>
        <dbReference type="Pfam" id="PF08501"/>
    </source>
</evidence>
<dbReference type="GO" id="GO:0050661">
    <property type="term" value="F:NADP binding"/>
    <property type="evidence" value="ECO:0007669"/>
    <property type="project" value="TreeGrafter"/>
</dbReference>
<evidence type="ECO:0000256" key="3">
    <source>
        <dbReference type="ARBA" id="ARBA00023141"/>
    </source>
</evidence>
<comment type="pathway">
    <text evidence="1">Metabolic intermediate biosynthesis; chorismate biosynthesis; chorismate from D-erythrose 4-phosphate and phosphoenolpyruvate: step 4/7.</text>
</comment>
<dbReference type="Pfam" id="PF08501">
    <property type="entry name" value="Shikimate_dh_N"/>
    <property type="match status" value="1"/>
</dbReference>
<proteinExistence type="predicted"/>
<dbReference type="SUPFAM" id="SSF51735">
    <property type="entry name" value="NAD(P)-binding Rossmann-fold domains"/>
    <property type="match status" value="1"/>
</dbReference>
<dbReference type="GO" id="GO:0005829">
    <property type="term" value="C:cytosol"/>
    <property type="evidence" value="ECO:0007669"/>
    <property type="project" value="TreeGrafter"/>
</dbReference>
<evidence type="ECO:0000313" key="10">
    <source>
        <dbReference type="Proteomes" id="UP000509322"/>
    </source>
</evidence>
<organism evidence="6 10">
    <name type="scientific">Paracoccus pantotrophus</name>
    <name type="common">Thiosphaera pantotropha</name>
    <dbReference type="NCBI Taxonomy" id="82367"/>
    <lineage>
        <taxon>Bacteria</taxon>
        <taxon>Pseudomonadati</taxon>
        <taxon>Pseudomonadota</taxon>
        <taxon>Alphaproteobacteria</taxon>
        <taxon>Rhodobacterales</taxon>
        <taxon>Paracoccaceae</taxon>
        <taxon>Paracoccus</taxon>
    </lineage>
</organism>
<dbReference type="Gene3D" id="3.40.50.10860">
    <property type="entry name" value="Leucine Dehydrogenase, chain A, domain 1"/>
    <property type="match status" value="1"/>
</dbReference>
<protein>
    <submittedName>
        <fullName evidence="6">Shikimate dehydrogenase</fullName>
    </submittedName>
</protein>
<dbReference type="Proteomes" id="UP000273626">
    <property type="component" value="Unassembled WGS sequence"/>
</dbReference>
<dbReference type="EMBL" id="CP058689">
    <property type="protein sequence ID" value="QLH13814.1"/>
    <property type="molecule type" value="Genomic_DNA"/>
</dbReference>
<dbReference type="InterPro" id="IPR022893">
    <property type="entry name" value="Shikimate_DH_fam"/>
</dbReference>
<evidence type="ECO:0000313" key="5">
    <source>
        <dbReference type="EMBL" id="QFG35546.1"/>
    </source>
</evidence>
<dbReference type="PANTHER" id="PTHR21089">
    <property type="entry name" value="SHIKIMATE DEHYDROGENASE"/>
    <property type="match status" value="1"/>
</dbReference>
<keyword evidence="3" id="KW-0028">Amino-acid biosynthesis</keyword>